<evidence type="ECO:0000259" key="2">
    <source>
        <dbReference type="Pfam" id="PF20502"/>
    </source>
</evidence>
<comment type="caution">
    <text evidence="3">The sequence shown here is derived from an EMBL/GenBank/DDBJ whole genome shotgun (WGS) entry which is preliminary data.</text>
</comment>
<dbReference type="Proteomes" id="UP000054937">
    <property type="component" value="Unassembled WGS sequence"/>
</dbReference>
<dbReference type="Pfam" id="PF20500">
    <property type="entry name" value="DNA-PKcs_N"/>
    <property type="match status" value="2"/>
</dbReference>
<sequence>MFDQQLLTSYLVKLHSNNFHETASIIDGLSSILLDEKLTVEEISLCNSLIFNSKFKLFSFICEHVKEKDNLQSSMRASLYKLLGRYIKLRSQHILEYIQVIYEKCFELFKQDEQSRSKSFCLKPIIKIILYINNYDIVQHIIQPSQLASHLLNEIKFLKPLANVKAYIWKLLGVIVNKFSAELSNDMKTEIQEQCVSQLSTQMESKKPETNTIVGIFKSLKYSLNICYLTIDQLNKLYTHIILGITQIQDIKVYKVINASLQLLETQTQAFSEQMKRQPKKIFDNLMILIRHKNRVVKQNASQALESFMLHISRALDQGIDQHEQTFRYMMKTMYDLLQEQKNQINYRYQDQQELVSITVIIRAVGIFSQAIMQILGEDQLHLFFEELILLSEKKILKIFQMQDAQYQSEFQTADEMYTRNQDLIYISMDDYYETLRNSAELWFNIFNRQNIWTESNLKIFGESFFTNINELLQKCQLEYEIQYQNQIEYAEESKENKMGEEEETENEEMQIQQIFGNNNTIQYIPKNPDDMQFFYRVVLLLDYIIPRIKESIFWQWIPIFYKNIITKIKQIPRSLHLLKFIKTLNQFVINNDIFQYLTSKEKLEFILLLKNYFQELYFLQKKYQDELLIDSLKVLLTVPRAIIMAENYSFFKNHLIVVIKRSLQLGESNTSLGFLALKCLERLHQKCKQQLVNQYFKLVVPQLNAYLLQSKQQGKSASDQQNQQQSLDKIELFNLTLDELQLNKRTLVQEAYKFLGSIGGSTHMLIEDEYKGSIPHLNTYVAKELNDLDSQKMDLIAWDYETKVELEIPLQQQKIKINLTKLLPRLIQIAQYHNENKMKNLACEQLHAIVMWFAHTQIHESPQVAVLLDCLIESISSKDNNNLREFSASIIGELIKWTIKTKKQKEQLILSTSNIDMTFRRIQSLASNPDSYKKYGALLALQECIKQIQVQDILIEKYIFEQADTTLKISKRQLINKKQHFTKIIFLLKSRFNKGNQKDASTSQFQNN</sequence>
<feature type="domain" description="DNA-dependent protein kinase catalytic subunit CC1/2" evidence="2">
    <location>
        <begin position="823"/>
        <end position="963"/>
    </location>
</feature>
<accession>A0A0V0Q8A4</accession>
<feature type="domain" description="DNA-PKcs N-terminal" evidence="1">
    <location>
        <begin position="498"/>
        <end position="727"/>
    </location>
</feature>
<dbReference type="SUPFAM" id="SSF48371">
    <property type="entry name" value="ARM repeat"/>
    <property type="match status" value="2"/>
</dbReference>
<reference evidence="3 4" key="1">
    <citation type="journal article" date="2015" name="Sci. Rep.">
        <title>Genome of the facultative scuticociliatosis pathogen Pseudocohnilembus persalinus provides insight into its virulence through horizontal gene transfer.</title>
        <authorList>
            <person name="Xiong J."/>
            <person name="Wang G."/>
            <person name="Cheng J."/>
            <person name="Tian M."/>
            <person name="Pan X."/>
            <person name="Warren A."/>
            <person name="Jiang C."/>
            <person name="Yuan D."/>
            <person name="Miao W."/>
        </authorList>
    </citation>
    <scope>NUCLEOTIDE SEQUENCE [LARGE SCALE GENOMIC DNA]</scope>
    <source>
        <strain evidence="3">36N120E</strain>
    </source>
</reference>
<evidence type="ECO:0000259" key="1">
    <source>
        <dbReference type="Pfam" id="PF20500"/>
    </source>
</evidence>
<dbReference type="InParanoid" id="A0A0V0Q8A4"/>
<evidence type="ECO:0000313" key="3">
    <source>
        <dbReference type="EMBL" id="KRW98379.1"/>
    </source>
</evidence>
<dbReference type="OMA" id="FHETASI"/>
<organism evidence="3 4">
    <name type="scientific">Pseudocohnilembus persalinus</name>
    <name type="common">Ciliate</name>
    <dbReference type="NCBI Taxonomy" id="266149"/>
    <lineage>
        <taxon>Eukaryota</taxon>
        <taxon>Sar</taxon>
        <taxon>Alveolata</taxon>
        <taxon>Ciliophora</taxon>
        <taxon>Intramacronucleata</taxon>
        <taxon>Oligohymenophorea</taxon>
        <taxon>Scuticociliatia</taxon>
        <taxon>Philasterida</taxon>
        <taxon>Pseudocohnilembidae</taxon>
        <taxon>Pseudocohnilembus</taxon>
    </lineage>
</organism>
<dbReference type="InterPro" id="IPR046804">
    <property type="entry name" value="DNA-PKcs_N"/>
</dbReference>
<evidence type="ECO:0000313" key="4">
    <source>
        <dbReference type="Proteomes" id="UP000054937"/>
    </source>
</evidence>
<gene>
    <name evidence="3" type="ORF">PPERSA_12858</name>
</gene>
<name>A0A0V0Q8A4_PSEPJ</name>
<proteinExistence type="predicted"/>
<dbReference type="AlphaFoldDB" id="A0A0V0Q8A4"/>
<dbReference type="InterPro" id="IPR016024">
    <property type="entry name" value="ARM-type_fold"/>
</dbReference>
<dbReference type="InterPro" id="IPR046803">
    <property type="entry name" value="DNAPKcs_CC1-2"/>
</dbReference>
<protein>
    <submittedName>
        <fullName evidence="3">Armadillo-type fold</fullName>
    </submittedName>
</protein>
<dbReference type="OrthoDB" id="431717at2759"/>
<keyword evidence="4" id="KW-1185">Reference proteome</keyword>
<feature type="domain" description="DNA-PKcs N-terminal" evidence="1">
    <location>
        <begin position="45"/>
        <end position="397"/>
    </location>
</feature>
<dbReference type="Pfam" id="PF20502">
    <property type="entry name" value="DNAPKcs_CC1-2"/>
    <property type="match status" value="1"/>
</dbReference>
<dbReference type="EMBL" id="LDAU01000251">
    <property type="protein sequence ID" value="KRW98379.1"/>
    <property type="molecule type" value="Genomic_DNA"/>
</dbReference>